<evidence type="ECO:0000313" key="3">
    <source>
        <dbReference type="Proteomes" id="UP000321311"/>
    </source>
</evidence>
<dbReference type="AlphaFoldDB" id="A0A5B9D2D7"/>
<protein>
    <submittedName>
        <fullName evidence="1">Uncharacterized protein</fullName>
    </submittedName>
</protein>
<reference evidence="3" key="1">
    <citation type="submission" date="2019-07" db="EMBL/GenBank/DDBJ databases">
        <title>Bartonella kosoyii sp. nov. and Bartonella krasnovii sp. nov., two novel members of the Bartonella elizabethae complex sensu lato, isolated from black rats and wild desert rodent-fleas.</title>
        <authorList>
            <person name="Gutierrez R."/>
            <person name="Shalit T."/>
            <person name="Markus B."/>
            <person name="Yuan C."/>
            <person name="Nachum-Biala Y."/>
            <person name="Elad D."/>
            <person name="Harrus S."/>
        </authorList>
    </citation>
    <scope>NUCLEOTIDE SEQUENCE [LARGE SCALE GENOMIC DNA]</scope>
    <source>
        <strain evidence="3">OE 1-1</strain>
    </source>
</reference>
<dbReference type="EMBL" id="CP031844">
    <property type="protein sequence ID" value="QEE12723.1"/>
    <property type="molecule type" value="Genomic_DNA"/>
</dbReference>
<dbReference type="Proteomes" id="UP000829580">
    <property type="component" value="Chromosome"/>
</dbReference>
<evidence type="ECO:0000313" key="4">
    <source>
        <dbReference type="Proteomes" id="UP000829580"/>
    </source>
</evidence>
<organism evidence="1 3">
    <name type="scientific">Bartonella krasnovii</name>
    <dbReference type="NCBI Taxonomy" id="2267275"/>
    <lineage>
        <taxon>Bacteria</taxon>
        <taxon>Pseudomonadati</taxon>
        <taxon>Pseudomonadota</taxon>
        <taxon>Alphaproteobacteria</taxon>
        <taxon>Hyphomicrobiales</taxon>
        <taxon>Bartonellaceae</taxon>
        <taxon>Bartonella</taxon>
    </lineage>
</organism>
<proteinExistence type="predicted"/>
<dbReference type="GeneID" id="71061908"/>
<evidence type="ECO:0000313" key="2">
    <source>
        <dbReference type="EMBL" id="UNF28832.1"/>
    </source>
</evidence>
<reference evidence="2 4" key="3">
    <citation type="submission" date="2022-02" db="EMBL/GenBank/DDBJ databases">
        <title>Genomic structural plasticity of rodent-associated Bartonella in nature.</title>
        <authorList>
            <person name="Sousa K.C.M."/>
            <person name="Gutierrez R."/>
            <person name="Yahalomi D."/>
            <person name="Shalit T."/>
            <person name="Markus B."/>
            <person name="Nachum-Biala Y."/>
            <person name="Hawlena H."/>
            <person name="Marcos-Hadad E."/>
            <person name="Hazkani-Covo E."/>
            <person name="Neves H.R."/>
            <person name="Covo S."/>
            <person name="Harrus S."/>
        </authorList>
    </citation>
    <scope>NUCLEOTIDE SEQUENCE [LARGE SCALE GENOMIC DNA]</scope>
    <source>
        <strain evidence="2 4">B35_1_2</strain>
    </source>
</reference>
<dbReference type="EMBL" id="CP093033">
    <property type="protein sequence ID" value="UNF28832.1"/>
    <property type="molecule type" value="Genomic_DNA"/>
</dbReference>
<dbReference type="KEGG" id="barn:D1092_07140"/>
<dbReference type="Proteomes" id="UP000321311">
    <property type="component" value="Chromosome"/>
</dbReference>
<sequence>MFASVASGALAGGKVAQGWGEQGMASAVWVEAVGFEVCGREGGVVCGCCVSLREKDEACGTWAVMMRTV</sequence>
<accession>A0A5B9D2D7</accession>
<reference evidence="1" key="2">
    <citation type="journal article" date="2020" name="Int. J. Syst. Evol. Microbiol.">
        <title>Bartonella kosoyi sp. nov. and Bartonella krasnovii sp. nov., two novel species closely related to the zoonotic Bartonella elizabethae, isolated from black rats and wild desert rodent-fleas.</title>
        <authorList>
            <person name="Gutierrez R."/>
            <person name="Shalit T."/>
            <person name="Markus B."/>
            <person name="Yuan C."/>
            <person name="Nachum-Biala Y."/>
            <person name="Elad D."/>
            <person name="Harrus S."/>
        </authorList>
    </citation>
    <scope>NUCLEOTIDE SEQUENCE</scope>
    <source>
        <strain evidence="1">OE 1-1</strain>
    </source>
</reference>
<keyword evidence="4" id="KW-1185">Reference proteome</keyword>
<gene>
    <name evidence="1" type="ORF">D1092_07140</name>
    <name evidence="2" type="ORF">MNL13_06400</name>
</gene>
<evidence type="ECO:0000313" key="1">
    <source>
        <dbReference type="EMBL" id="QEE12723.1"/>
    </source>
</evidence>
<dbReference type="RefSeq" id="WP_120121058.1">
    <property type="nucleotide sequence ID" value="NZ_CP031844.2"/>
</dbReference>
<name>A0A5B9D2D7_9HYPH</name>